<dbReference type="PANTHER" id="PTHR32039">
    <property type="entry name" value="MAGNESIUM-CHELATASE SUBUNIT CHLI"/>
    <property type="match status" value="1"/>
</dbReference>
<comment type="caution">
    <text evidence="5">The sequence shown here is derived from an EMBL/GenBank/DDBJ whole genome shotgun (WGS) entry which is preliminary data.</text>
</comment>
<dbReference type="InterPro" id="IPR003593">
    <property type="entry name" value="AAA+_ATPase"/>
</dbReference>
<dbReference type="InterPro" id="IPR020568">
    <property type="entry name" value="Ribosomal_Su5_D2-typ_SF"/>
</dbReference>
<dbReference type="SUPFAM" id="SSF54211">
    <property type="entry name" value="Ribosomal protein S5 domain 2-like"/>
    <property type="match status" value="1"/>
</dbReference>
<sequence>EGSLFDLPIALGILKAQNVVKNAHFDSYAVLGELSLNGMVRRVNGVLPIVLKAKERGIKAIILPEVNAKEAAVVEGVDIYPVSSLYQVVCFLNGEIKLTPYRCDLSRIFNTNSFYEEDFSEVKGQSYVKRALEVAAAGGHNVLMVGPPGAGKTMLARRIPSILPDLTLEEAIQTTKIHSVAGLLSSEEALVTRRPFRSPHHTISEAGLIGGGRIPKPGEVSLSHNGVLFMDELSEFPRSVLESLRQPLEDGVVTVSRALASITYPARFMLVAAMNPCPCGYFGDPTRECSCTPYEIQKHLNKVSGPLLDRIDIHIQVQAVRKEDLLGTDEAEPSSSIRERVNRARKIQLSRFKRTKIFCNAQMNQRHIKIFFSIKGEAEYLLRSAISELHLSARAYHRILKIARTIADLEGVEKIQPPHISEALQYRYLDRDLWRR</sequence>
<accession>A0A497E409</accession>
<name>A0A497E409_UNCAE</name>
<dbReference type="NCBIfam" id="TIGR00368">
    <property type="entry name" value="YifB family Mg chelatase-like AAA ATPase"/>
    <property type="match status" value="1"/>
</dbReference>
<dbReference type="GO" id="GO:0003677">
    <property type="term" value="F:DNA binding"/>
    <property type="evidence" value="ECO:0007669"/>
    <property type="project" value="InterPro"/>
</dbReference>
<evidence type="ECO:0000256" key="3">
    <source>
        <dbReference type="ARBA" id="ARBA00022840"/>
    </source>
</evidence>
<dbReference type="PRINTS" id="PR01657">
    <property type="entry name" value="MCMFAMILY"/>
</dbReference>
<dbReference type="Gene3D" id="3.30.230.10">
    <property type="match status" value="1"/>
</dbReference>
<dbReference type="InterPro" id="IPR014721">
    <property type="entry name" value="Ribsml_uS5_D2-typ_fold_subgr"/>
</dbReference>
<dbReference type="Proteomes" id="UP000279422">
    <property type="component" value="Unassembled WGS sequence"/>
</dbReference>
<dbReference type="PANTHER" id="PTHR32039:SF7">
    <property type="entry name" value="COMPETENCE PROTEIN COMM"/>
    <property type="match status" value="1"/>
</dbReference>
<dbReference type="EMBL" id="QMPZ01000228">
    <property type="protein sequence ID" value="RLE06765.1"/>
    <property type="molecule type" value="Genomic_DNA"/>
</dbReference>
<proteinExistence type="inferred from homology"/>
<evidence type="ECO:0000313" key="5">
    <source>
        <dbReference type="EMBL" id="RLE06765.1"/>
    </source>
</evidence>
<dbReference type="InterPro" id="IPR001208">
    <property type="entry name" value="MCM_dom"/>
</dbReference>
<dbReference type="SMART" id="SM00382">
    <property type="entry name" value="AAA"/>
    <property type="match status" value="1"/>
</dbReference>
<dbReference type="AlphaFoldDB" id="A0A497E409"/>
<dbReference type="InterPro" id="IPR004482">
    <property type="entry name" value="Mg_chelat-rel"/>
</dbReference>
<feature type="domain" description="AAA+ ATPase" evidence="4">
    <location>
        <begin position="138"/>
        <end position="321"/>
    </location>
</feature>
<dbReference type="GO" id="GO:0005524">
    <property type="term" value="F:ATP binding"/>
    <property type="evidence" value="ECO:0007669"/>
    <property type="project" value="UniProtKB-KW"/>
</dbReference>
<dbReference type="Gene3D" id="3.40.50.300">
    <property type="entry name" value="P-loop containing nucleotide triphosphate hydrolases"/>
    <property type="match status" value="1"/>
</dbReference>
<protein>
    <recommendedName>
        <fullName evidence="4">AAA+ ATPase domain-containing protein</fullName>
    </recommendedName>
</protein>
<evidence type="ECO:0000256" key="2">
    <source>
        <dbReference type="ARBA" id="ARBA00022741"/>
    </source>
</evidence>
<dbReference type="SUPFAM" id="SSF52540">
    <property type="entry name" value="P-loop containing nucleoside triphosphate hydrolases"/>
    <property type="match status" value="1"/>
</dbReference>
<comment type="similarity">
    <text evidence="1">Belongs to the Mg-chelatase subunits D/I family. ComM subfamily.</text>
</comment>
<dbReference type="Pfam" id="PF01078">
    <property type="entry name" value="Mg_chelatase"/>
    <property type="match status" value="1"/>
</dbReference>
<dbReference type="InterPro" id="IPR045006">
    <property type="entry name" value="CHLI-like"/>
</dbReference>
<dbReference type="Pfam" id="PF13541">
    <property type="entry name" value="ChlI"/>
    <property type="match status" value="1"/>
</dbReference>
<keyword evidence="3" id="KW-0067">ATP-binding</keyword>
<organism evidence="5">
    <name type="scientific">Aerophobetes bacterium</name>
    <dbReference type="NCBI Taxonomy" id="2030807"/>
    <lineage>
        <taxon>Bacteria</taxon>
        <taxon>Candidatus Aerophobota</taxon>
    </lineage>
</organism>
<dbReference type="InterPro" id="IPR000523">
    <property type="entry name" value="Mg_chelatse_chII-like_cat_dom"/>
</dbReference>
<dbReference type="InterPro" id="IPR025158">
    <property type="entry name" value="Mg_chelat-rel_C"/>
</dbReference>
<reference evidence="5" key="1">
    <citation type="submission" date="2018-06" db="EMBL/GenBank/DDBJ databases">
        <title>Extensive metabolic versatility and redundancy in microbially diverse, dynamic hydrothermal sediments.</title>
        <authorList>
            <person name="Dombrowski N."/>
            <person name="Teske A."/>
            <person name="Baker B.J."/>
        </authorList>
    </citation>
    <scope>NUCLEOTIDE SEQUENCE [LARGE SCALE GENOMIC DNA]</scope>
    <source>
        <strain evidence="5">B47_G16</strain>
    </source>
</reference>
<feature type="non-terminal residue" evidence="5">
    <location>
        <position position="1"/>
    </location>
</feature>
<dbReference type="Pfam" id="PF13335">
    <property type="entry name" value="Mg_chelatase_C"/>
    <property type="match status" value="1"/>
</dbReference>
<gene>
    <name evidence="5" type="ORF">DRJ00_09205</name>
</gene>
<dbReference type="InterPro" id="IPR027417">
    <property type="entry name" value="P-loop_NTPase"/>
</dbReference>
<evidence type="ECO:0000259" key="4">
    <source>
        <dbReference type="SMART" id="SM00382"/>
    </source>
</evidence>
<evidence type="ECO:0000256" key="1">
    <source>
        <dbReference type="ARBA" id="ARBA00006354"/>
    </source>
</evidence>
<keyword evidence="2" id="KW-0547">Nucleotide-binding</keyword>